<dbReference type="Proteomes" id="UP000600363">
    <property type="component" value="Unassembled WGS sequence"/>
</dbReference>
<accession>A0A832VYV1</accession>
<dbReference type="Pfam" id="PF01370">
    <property type="entry name" value="Epimerase"/>
    <property type="match status" value="1"/>
</dbReference>
<dbReference type="InterPro" id="IPR036291">
    <property type="entry name" value="NAD(P)-bd_dom_sf"/>
</dbReference>
<feature type="domain" description="NAD-dependent epimerase/dehydratase" evidence="1">
    <location>
        <begin position="2"/>
        <end position="163"/>
    </location>
</feature>
<sequence>MAALSNDPAGELEPEKTMEINCEGRRRVARLAKERGVERYILASSCSVYGFQEGVLDECSPTNPLTTYARANLMAEESLSLADEHFTPVVLRQATVYGLSPRMRFDLAINGMVLGFYKHGRIPIQRDGTQWRPFVHVRDTSRAFLMCMEAQEDRVSGQIFNVGSNEQNYQIMPLARLIAESIGVPFEYEWYGSADARSYRVSFDKIRRVLGFKPELTPREGAREVYTALREGVVKDDPRTITVAWYRHLLEMQRFLREVELEGRLL</sequence>
<dbReference type="AlphaFoldDB" id="A0A832VYV1"/>
<dbReference type="InterPro" id="IPR001509">
    <property type="entry name" value="Epimerase_deHydtase"/>
</dbReference>
<reference evidence="2" key="1">
    <citation type="journal article" date="2020" name="bioRxiv">
        <title>A rank-normalized archaeal taxonomy based on genome phylogeny resolves widespread incomplete and uneven classifications.</title>
        <authorList>
            <person name="Rinke C."/>
            <person name="Chuvochina M."/>
            <person name="Mussig A.J."/>
            <person name="Chaumeil P.-A."/>
            <person name="Waite D.W."/>
            <person name="Whitman W.B."/>
            <person name="Parks D.H."/>
            <person name="Hugenholtz P."/>
        </authorList>
    </citation>
    <scope>NUCLEOTIDE SEQUENCE</scope>
    <source>
        <strain evidence="2">UBA12518</strain>
    </source>
</reference>
<dbReference type="EMBL" id="DUIH01000002">
    <property type="protein sequence ID" value="HIH69034.1"/>
    <property type="molecule type" value="Genomic_DNA"/>
</dbReference>
<evidence type="ECO:0000259" key="1">
    <source>
        <dbReference type="Pfam" id="PF01370"/>
    </source>
</evidence>
<dbReference type="SUPFAM" id="SSF51735">
    <property type="entry name" value="NAD(P)-binding Rossmann-fold domains"/>
    <property type="match status" value="1"/>
</dbReference>
<dbReference type="CDD" id="cd08946">
    <property type="entry name" value="SDR_e"/>
    <property type="match status" value="1"/>
</dbReference>
<dbReference type="PANTHER" id="PTHR43245">
    <property type="entry name" value="BIFUNCTIONAL POLYMYXIN RESISTANCE PROTEIN ARNA"/>
    <property type="match status" value="1"/>
</dbReference>
<organism evidence="2 3">
    <name type="scientific">Methermicoccus shengliensis</name>
    <dbReference type="NCBI Taxonomy" id="660064"/>
    <lineage>
        <taxon>Archaea</taxon>
        <taxon>Methanobacteriati</taxon>
        <taxon>Methanobacteriota</taxon>
        <taxon>Stenosarchaea group</taxon>
        <taxon>Methanomicrobia</taxon>
        <taxon>Methanosarcinales</taxon>
        <taxon>Methermicoccaceae</taxon>
        <taxon>Methermicoccus</taxon>
    </lineage>
</organism>
<dbReference type="InterPro" id="IPR050177">
    <property type="entry name" value="Lipid_A_modif_metabolic_enz"/>
</dbReference>
<dbReference type="RefSeq" id="WP_169736220.1">
    <property type="nucleotide sequence ID" value="NZ_DUIH01000002.1"/>
</dbReference>
<dbReference type="PANTHER" id="PTHR43245:SF23">
    <property type="entry name" value="NAD(P)-BINDING DOMAIN-CONTAINING PROTEIN"/>
    <property type="match status" value="1"/>
</dbReference>
<name>A0A832VYV1_9EURY</name>
<comment type="caution">
    <text evidence="2">The sequence shown here is derived from an EMBL/GenBank/DDBJ whole genome shotgun (WGS) entry which is preliminary data.</text>
</comment>
<proteinExistence type="predicted"/>
<protein>
    <submittedName>
        <fullName evidence="2">SDR family oxidoreductase</fullName>
    </submittedName>
</protein>
<evidence type="ECO:0000313" key="3">
    <source>
        <dbReference type="Proteomes" id="UP000600363"/>
    </source>
</evidence>
<dbReference type="Gene3D" id="3.40.50.720">
    <property type="entry name" value="NAD(P)-binding Rossmann-like Domain"/>
    <property type="match status" value="1"/>
</dbReference>
<evidence type="ECO:0000313" key="2">
    <source>
        <dbReference type="EMBL" id="HIH69034.1"/>
    </source>
</evidence>
<gene>
    <name evidence="2" type="ORF">HA299_00175</name>
</gene>